<evidence type="ECO:0000256" key="2">
    <source>
        <dbReference type="ARBA" id="ARBA00006602"/>
    </source>
</evidence>
<evidence type="ECO:0000313" key="10">
    <source>
        <dbReference type="EMBL" id="GGM21360.1"/>
    </source>
</evidence>
<dbReference type="PANTHER" id="PTHR34982:SF1">
    <property type="entry name" value="FLAGELLAR ASSEMBLY PROTEIN FLIH"/>
    <property type="match status" value="1"/>
</dbReference>
<accession>A0A917TFT1</accession>
<dbReference type="InterPro" id="IPR051472">
    <property type="entry name" value="T3SS_Stator/FliH"/>
</dbReference>
<keyword evidence="8" id="KW-0175">Coiled coil</keyword>
<comment type="similarity">
    <text evidence="2">Belongs to the FliH family.</text>
</comment>
<dbReference type="AlphaFoldDB" id="A0A917TFT1"/>
<evidence type="ECO:0000313" key="11">
    <source>
        <dbReference type="Proteomes" id="UP000618460"/>
    </source>
</evidence>
<dbReference type="Proteomes" id="UP000618460">
    <property type="component" value="Unassembled WGS sequence"/>
</dbReference>
<evidence type="ECO:0000256" key="8">
    <source>
        <dbReference type="SAM" id="Coils"/>
    </source>
</evidence>
<evidence type="ECO:0000256" key="4">
    <source>
        <dbReference type="ARBA" id="ARBA00022795"/>
    </source>
</evidence>
<comment type="caution">
    <text evidence="10">The sequence shown here is derived from an EMBL/GenBank/DDBJ whole genome shotgun (WGS) entry which is preliminary data.</text>
</comment>
<keyword evidence="6" id="KW-1006">Bacterial flagellum protein export</keyword>
<dbReference type="GO" id="GO:0044781">
    <property type="term" value="P:bacterial-type flagellum organization"/>
    <property type="evidence" value="ECO:0007669"/>
    <property type="project" value="UniProtKB-KW"/>
</dbReference>
<evidence type="ECO:0000256" key="7">
    <source>
        <dbReference type="NCBIfam" id="TIGR03825"/>
    </source>
</evidence>
<feature type="coiled-coil region" evidence="8">
    <location>
        <begin position="23"/>
        <end position="124"/>
    </location>
</feature>
<organism evidence="10 11">
    <name type="scientific">Paraliobacillus quinghaiensis</name>
    <dbReference type="NCBI Taxonomy" id="470815"/>
    <lineage>
        <taxon>Bacteria</taxon>
        <taxon>Bacillati</taxon>
        <taxon>Bacillota</taxon>
        <taxon>Bacilli</taxon>
        <taxon>Bacillales</taxon>
        <taxon>Bacillaceae</taxon>
        <taxon>Paraliobacillus</taxon>
    </lineage>
</organism>
<keyword evidence="10" id="KW-0969">Cilium</keyword>
<dbReference type="EMBL" id="BMLG01000001">
    <property type="protein sequence ID" value="GGM21360.1"/>
    <property type="molecule type" value="Genomic_DNA"/>
</dbReference>
<dbReference type="PANTHER" id="PTHR34982">
    <property type="entry name" value="YOP PROTEINS TRANSLOCATION PROTEIN L"/>
    <property type="match status" value="1"/>
</dbReference>
<reference evidence="10" key="2">
    <citation type="submission" date="2020-09" db="EMBL/GenBank/DDBJ databases">
        <authorList>
            <person name="Sun Q."/>
            <person name="Zhou Y."/>
        </authorList>
    </citation>
    <scope>NUCLEOTIDE SEQUENCE</scope>
    <source>
        <strain evidence="10">CGMCC 1.6333</strain>
    </source>
</reference>
<sequence>MSNQSKVIGIKQLKFANENTGVDQEDQETLENIQKQQVQAEEELKLTRDKVDQLLADTKKRIETEQEQWKEEKARWVEEAKQQGYQDGFQLGKQESITEYKKLLEQARKIVELAEQEGEAILAQSEPKILRLGLVAASKIIHQELEKSDAYIDIVRNVLREVQEQPLVRIKSNPADYEKMQKYKDELRLIIDTKAELTFYPDEALTEGACVIETPFGKIDASVDSQLETLRHSLFDLAGEINRET</sequence>
<evidence type="ECO:0000256" key="1">
    <source>
        <dbReference type="ARBA" id="ARBA00003041"/>
    </source>
</evidence>
<protein>
    <recommendedName>
        <fullName evidence="7">Flagellar assembly protein FliH</fullName>
    </recommendedName>
</protein>
<keyword evidence="5" id="KW-0653">Protein transport</keyword>
<comment type="function">
    <text evidence="1">Needed for flagellar regrowth and assembly.</text>
</comment>
<gene>
    <name evidence="10" type="primary">fliH</name>
    <name evidence="10" type="ORF">GCM10011351_04050</name>
</gene>
<dbReference type="NCBIfam" id="TIGR03825">
    <property type="entry name" value="FliH_bacil"/>
    <property type="match status" value="1"/>
</dbReference>
<dbReference type="RefSeq" id="WP_162879095.1">
    <property type="nucleotide sequence ID" value="NZ_BMLG01000001.1"/>
</dbReference>
<keyword evidence="4" id="KW-1005">Bacterial flagellum biogenesis</keyword>
<evidence type="ECO:0000256" key="3">
    <source>
        <dbReference type="ARBA" id="ARBA00022448"/>
    </source>
</evidence>
<reference evidence="10" key="1">
    <citation type="journal article" date="2014" name="Int. J. Syst. Evol. Microbiol.">
        <title>Complete genome sequence of Corynebacterium casei LMG S-19264T (=DSM 44701T), isolated from a smear-ripened cheese.</title>
        <authorList>
            <consortium name="US DOE Joint Genome Institute (JGI-PGF)"/>
            <person name="Walter F."/>
            <person name="Albersmeier A."/>
            <person name="Kalinowski J."/>
            <person name="Ruckert C."/>
        </authorList>
    </citation>
    <scope>NUCLEOTIDE SEQUENCE</scope>
    <source>
        <strain evidence="10">CGMCC 1.6333</strain>
    </source>
</reference>
<dbReference type="InterPro" id="IPR022524">
    <property type="entry name" value="FliH_Bacilli"/>
</dbReference>
<evidence type="ECO:0000259" key="9">
    <source>
        <dbReference type="Pfam" id="PF02108"/>
    </source>
</evidence>
<keyword evidence="3" id="KW-0813">Transport</keyword>
<proteinExistence type="inferred from homology"/>
<name>A0A917TFT1_9BACI</name>
<dbReference type="GO" id="GO:0005829">
    <property type="term" value="C:cytosol"/>
    <property type="evidence" value="ECO:0007669"/>
    <property type="project" value="TreeGrafter"/>
</dbReference>
<keyword evidence="10" id="KW-0282">Flagellum</keyword>
<evidence type="ECO:0000256" key="6">
    <source>
        <dbReference type="ARBA" id="ARBA00023225"/>
    </source>
</evidence>
<dbReference type="InterPro" id="IPR018035">
    <property type="entry name" value="Flagellar_FliH/T3SS_HrpE"/>
</dbReference>
<feature type="domain" description="Flagellar assembly protein FliH/Type III secretion system HrpE" evidence="9">
    <location>
        <begin position="103"/>
        <end position="230"/>
    </location>
</feature>
<dbReference type="Pfam" id="PF02108">
    <property type="entry name" value="FliH"/>
    <property type="match status" value="1"/>
</dbReference>
<evidence type="ECO:0000256" key="5">
    <source>
        <dbReference type="ARBA" id="ARBA00022927"/>
    </source>
</evidence>
<keyword evidence="10" id="KW-0966">Cell projection</keyword>
<dbReference type="GO" id="GO:0015031">
    <property type="term" value="P:protein transport"/>
    <property type="evidence" value="ECO:0007669"/>
    <property type="project" value="UniProtKB-KW"/>
</dbReference>
<keyword evidence="11" id="KW-1185">Reference proteome</keyword>